<name>A0ABX0UGK4_9FLAO</name>
<evidence type="ECO:0000313" key="2">
    <source>
        <dbReference type="Proteomes" id="UP000745859"/>
    </source>
</evidence>
<dbReference type="Proteomes" id="UP000745859">
    <property type="component" value="Unassembled WGS sequence"/>
</dbReference>
<dbReference type="Pfam" id="PF18976">
    <property type="entry name" value="DUF5712"/>
    <property type="match status" value="1"/>
</dbReference>
<protein>
    <recommendedName>
        <fullName evidence="3">Mobilization protein</fullName>
    </recommendedName>
</protein>
<dbReference type="RefSeq" id="WP_167190811.1">
    <property type="nucleotide sequence ID" value="NZ_JAASQL010000008.1"/>
</dbReference>
<comment type="caution">
    <text evidence="1">The sequence shown here is derived from an EMBL/GenBank/DDBJ whole genome shotgun (WGS) entry which is preliminary data.</text>
</comment>
<organism evidence="1 2">
    <name type="scientific">Wenyingzhuangia heitensis</name>
    <dbReference type="NCBI Taxonomy" id="1487859"/>
    <lineage>
        <taxon>Bacteria</taxon>
        <taxon>Pseudomonadati</taxon>
        <taxon>Bacteroidota</taxon>
        <taxon>Flavobacteriia</taxon>
        <taxon>Flavobacteriales</taxon>
        <taxon>Flavobacteriaceae</taxon>
        <taxon>Wenyingzhuangia</taxon>
    </lineage>
</organism>
<sequence>MPISKPHSTLGATNTGSSYSLVMYLEKENIELEKKLDFSEFQIKKQPFFNHERNDFNAIDVIDKIDNNKKKLGKEDAKYFAPTINFSQSELEHLSKIASSKVVKEISEFNTKEFLKYNSLIKQYAKKVMDNYAVNFNRQDKGLKSGADLVYFGKVEHYRKFKGHDSEVKNGSYNSGNNKPGLNSHIHLVVSRKDITQKMKLSPLANEKHTINRVINGNSYSIGFDRLKWIERNEAIFDKIFNYKRPLLEQFVNQNILKNGSPEQKHELNEKLEKSRIVTNKHIISR</sequence>
<evidence type="ECO:0008006" key="3">
    <source>
        <dbReference type="Google" id="ProtNLM"/>
    </source>
</evidence>
<reference evidence="1 2" key="1">
    <citation type="submission" date="2020-03" db="EMBL/GenBank/DDBJ databases">
        <title>Genomic Encyclopedia of Type Strains, Phase IV (KMG-IV): sequencing the most valuable type-strain genomes for metagenomic binning, comparative biology and taxonomic classification.</title>
        <authorList>
            <person name="Goeker M."/>
        </authorList>
    </citation>
    <scope>NUCLEOTIDE SEQUENCE [LARGE SCALE GENOMIC DNA]</scope>
    <source>
        <strain evidence="1 2">DSM 101599</strain>
    </source>
</reference>
<evidence type="ECO:0000313" key="1">
    <source>
        <dbReference type="EMBL" id="NIJ46526.1"/>
    </source>
</evidence>
<dbReference type="InterPro" id="IPR043766">
    <property type="entry name" value="BfmA-like"/>
</dbReference>
<proteinExistence type="predicted"/>
<dbReference type="EMBL" id="JAASQL010000008">
    <property type="protein sequence ID" value="NIJ46526.1"/>
    <property type="molecule type" value="Genomic_DNA"/>
</dbReference>
<keyword evidence="2" id="KW-1185">Reference proteome</keyword>
<accession>A0ABX0UGK4</accession>
<gene>
    <name evidence="1" type="ORF">FHR24_003015</name>
</gene>